<dbReference type="AlphaFoldDB" id="B5D3X4"/>
<gene>
    <name evidence="1" type="ORF">BACPLE_03728</name>
</gene>
<evidence type="ECO:0000313" key="1">
    <source>
        <dbReference type="EMBL" id="EDY94274.1"/>
    </source>
</evidence>
<sequence length="42" mass="4817">MFNYFPYIVSNKAYASTNQVAILILPYTKKGEKTSQPFHPAH</sequence>
<reference evidence="1 2" key="1">
    <citation type="submission" date="2008-08" db="EMBL/GenBank/DDBJ databases">
        <title>Draft genome sequence of Bacteroides plebeius (DSM 17135).</title>
        <authorList>
            <person name="Sudarsanam P."/>
            <person name="Ley R."/>
            <person name="Guruge J."/>
            <person name="Turnbaugh P.J."/>
            <person name="Mahowald M."/>
            <person name="Liep D."/>
            <person name="Gordon J."/>
        </authorList>
    </citation>
    <scope>NUCLEOTIDE SEQUENCE [LARGE SCALE GENOMIC DNA]</scope>
    <source>
        <strain evidence="2">DSM 17135 / JCM 12973 / M2</strain>
    </source>
</reference>
<protein>
    <submittedName>
        <fullName evidence="1">Uncharacterized protein</fullName>
    </submittedName>
</protein>
<reference evidence="1 2" key="2">
    <citation type="submission" date="2008-08" db="EMBL/GenBank/DDBJ databases">
        <authorList>
            <person name="Fulton L."/>
            <person name="Clifton S."/>
            <person name="Fulton B."/>
            <person name="Xu J."/>
            <person name="Minx P."/>
            <person name="Pepin K.H."/>
            <person name="Johnson M."/>
            <person name="Thiruvilangam P."/>
            <person name="Bhonagiri V."/>
            <person name="Nash W.E."/>
            <person name="Mardis E.R."/>
            <person name="Wilson R.K."/>
        </authorList>
    </citation>
    <scope>NUCLEOTIDE SEQUENCE [LARGE SCALE GENOMIC DNA]</scope>
    <source>
        <strain evidence="2">DSM 17135 / JCM 12973 / M2</strain>
    </source>
</reference>
<name>B5D3X4_PHOPM</name>
<evidence type="ECO:0000313" key="2">
    <source>
        <dbReference type="Proteomes" id="UP000003452"/>
    </source>
</evidence>
<dbReference type="EMBL" id="ABQC02000024">
    <property type="protein sequence ID" value="EDY94274.1"/>
    <property type="molecule type" value="Genomic_DNA"/>
</dbReference>
<proteinExistence type="predicted"/>
<organism evidence="1 2">
    <name type="scientific">Phocaeicola plebeius (strain DSM 17135 / JCM 12973 / CCUG 54634 / M2)</name>
    <name type="common">Bacteroides plebeius</name>
    <dbReference type="NCBI Taxonomy" id="484018"/>
    <lineage>
        <taxon>Bacteria</taxon>
        <taxon>Pseudomonadati</taxon>
        <taxon>Bacteroidota</taxon>
        <taxon>Bacteroidia</taxon>
        <taxon>Bacteroidales</taxon>
        <taxon>Bacteroidaceae</taxon>
        <taxon>Phocaeicola</taxon>
    </lineage>
</organism>
<dbReference type="HOGENOM" id="CLU_3247434_0_0_10"/>
<accession>B5D3X4</accession>
<dbReference type="Proteomes" id="UP000003452">
    <property type="component" value="Unassembled WGS sequence"/>
</dbReference>
<comment type="caution">
    <text evidence="1">The sequence shown here is derived from an EMBL/GenBank/DDBJ whole genome shotgun (WGS) entry which is preliminary data.</text>
</comment>